<dbReference type="RefSeq" id="XP_013336304.1">
    <property type="nucleotide sequence ID" value="XM_013480850.1"/>
</dbReference>
<keyword evidence="2" id="KW-0812">Transmembrane</keyword>
<keyword evidence="2" id="KW-0472">Membrane</keyword>
<dbReference type="GeneID" id="25336365"/>
<accession>U6M622</accession>
<evidence type="ECO:0000313" key="4">
    <source>
        <dbReference type="EMBL" id="CDJ59657.1"/>
    </source>
</evidence>
<name>U6M622_EIMMA</name>
<feature type="compositionally biased region" description="Low complexity" evidence="1">
    <location>
        <begin position="179"/>
        <end position="188"/>
    </location>
</feature>
<keyword evidence="3" id="KW-0732">Signal</keyword>
<evidence type="ECO:0000256" key="3">
    <source>
        <dbReference type="SAM" id="SignalP"/>
    </source>
</evidence>
<evidence type="ECO:0008006" key="6">
    <source>
        <dbReference type="Google" id="ProtNLM"/>
    </source>
</evidence>
<keyword evidence="2" id="KW-1133">Transmembrane helix</keyword>
<dbReference type="OrthoDB" id="441724at2759"/>
<feature type="compositionally biased region" description="Basic and acidic residues" evidence="1">
    <location>
        <begin position="196"/>
        <end position="211"/>
    </location>
</feature>
<protein>
    <recommendedName>
        <fullName evidence="6">Serine/threonine protein phosphatase, related</fullName>
    </recommendedName>
</protein>
<feature type="region of interest" description="Disordered" evidence="1">
    <location>
        <begin position="149"/>
        <end position="230"/>
    </location>
</feature>
<feature type="transmembrane region" description="Helical" evidence="2">
    <location>
        <begin position="674"/>
        <end position="697"/>
    </location>
</feature>
<feature type="signal peptide" evidence="3">
    <location>
        <begin position="1"/>
        <end position="36"/>
    </location>
</feature>
<dbReference type="SUPFAM" id="SSF50630">
    <property type="entry name" value="Acid proteases"/>
    <property type="match status" value="1"/>
</dbReference>
<reference evidence="4" key="1">
    <citation type="submission" date="2013-10" db="EMBL/GenBank/DDBJ databases">
        <title>Genomic analysis of the causative agents of coccidiosis in chickens.</title>
        <authorList>
            <person name="Reid A.J."/>
            <person name="Blake D."/>
            <person name="Billington K."/>
            <person name="Browne H."/>
            <person name="Dunn M."/>
            <person name="Hung S."/>
            <person name="Kawahara F."/>
            <person name="Miranda-Saavedra D."/>
            <person name="Mourier T."/>
            <person name="Nagra H."/>
            <person name="Otto T.D."/>
            <person name="Rawlings N."/>
            <person name="Sanchez A."/>
            <person name="Sanders M."/>
            <person name="Subramaniam C."/>
            <person name="Tay Y."/>
            <person name="Dear P."/>
            <person name="Doerig C."/>
            <person name="Gruber A."/>
            <person name="Parkinson J."/>
            <person name="Shirley M."/>
            <person name="Wan K.L."/>
            <person name="Berriman M."/>
            <person name="Tomley F."/>
            <person name="Pain A."/>
        </authorList>
    </citation>
    <scope>NUCLEOTIDE SEQUENCE [LARGE SCALE GENOMIC DNA]</scope>
    <source>
        <strain evidence="4">Weybridge</strain>
    </source>
</reference>
<evidence type="ECO:0000256" key="2">
    <source>
        <dbReference type="SAM" id="Phobius"/>
    </source>
</evidence>
<dbReference type="Gene3D" id="2.40.70.10">
    <property type="entry name" value="Acid Proteases"/>
    <property type="match status" value="1"/>
</dbReference>
<sequence>MGRRGALKGLRGPRQLFRCFLLVCCSCSCILYPATGGPSAAAAAAAVPVVTDVIEEISTTAATAAAARSNGAAAGPGVTAAIAAIKGGLGPTETVQMPLTVVGTRVALWVRVGGQQLLLGLDSCKEGLRLFASDTAACTSGKLTAALQQQEQQKNKQKQQQHEAAQTAGSAETHSTSEQQQQQQRQQQNDGLAKQQDAHSSEEGKKTDNPKQQRKQQLKKQQQQQTCYNPDASSASSWCLNWHEMCTPFSETPFSCRPSSQHDPQYAARYKQVVDGIFVSELRLEGHDTVEMLPPGYESEEKLNLGGAPGGPQDAAVPSLFALRLSRFPVKLVLDRDTEFDAYKGLDGVWGIAGPDLCCREASLWNLLLEPSVKGVGIDVNLPPSTGHPLPGPPISQEGPQGPFSGRDLLPSNIYFSSNASRIFGEMLWAERMQTGAAGVDALIHFSTFDWRLCGELIGHPLSSAWEAVVDLSSECMVVPPPMWKSLRAWLPLDTEHELCKDPDSEEDSINAHVSRPVTLTDEGGKRAYRRTCPLLQRQNIRPLPSLSFTLSQSSPDAPRLQLPLERLVVREPGVGEVLCVVPQPFLSMGADQWRQIRLGTRVLSAFKVVMDRNNWRVGLQEKSPEPNNDSACAARAACIGEQVYVPYTNRCADPDCSIKILFEMNQETKVCELAWWVPGAVVTAVAALVTLELFVLHLRQKVVAEACSGRQ</sequence>
<dbReference type="InterPro" id="IPR021109">
    <property type="entry name" value="Peptidase_aspartic_dom_sf"/>
</dbReference>
<dbReference type="OMA" id="GPIVWSE"/>
<dbReference type="AlphaFoldDB" id="U6M622"/>
<reference evidence="4" key="2">
    <citation type="submission" date="2013-10" db="EMBL/GenBank/DDBJ databases">
        <authorList>
            <person name="Aslett M."/>
        </authorList>
    </citation>
    <scope>NUCLEOTIDE SEQUENCE [LARGE SCALE GENOMIC DNA]</scope>
    <source>
        <strain evidence="4">Weybridge</strain>
    </source>
</reference>
<proteinExistence type="predicted"/>
<dbReference type="EMBL" id="HG720661">
    <property type="protein sequence ID" value="CDJ59657.1"/>
    <property type="molecule type" value="Genomic_DNA"/>
</dbReference>
<gene>
    <name evidence="4" type="ORF">EMWEY_00023790</name>
</gene>
<dbReference type="Proteomes" id="UP000030763">
    <property type="component" value="Unassembled WGS sequence"/>
</dbReference>
<keyword evidence="5" id="KW-1185">Reference proteome</keyword>
<organism evidence="4 5">
    <name type="scientific">Eimeria maxima</name>
    <name type="common">Coccidian parasite</name>
    <dbReference type="NCBI Taxonomy" id="5804"/>
    <lineage>
        <taxon>Eukaryota</taxon>
        <taxon>Sar</taxon>
        <taxon>Alveolata</taxon>
        <taxon>Apicomplexa</taxon>
        <taxon>Conoidasida</taxon>
        <taxon>Coccidia</taxon>
        <taxon>Eucoccidiorida</taxon>
        <taxon>Eimeriorina</taxon>
        <taxon>Eimeriidae</taxon>
        <taxon>Eimeria</taxon>
    </lineage>
</organism>
<feature type="chain" id="PRO_5004675113" description="Serine/threonine protein phosphatase, related" evidence="3">
    <location>
        <begin position="37"/>
        <end position="712"/>
    </location>
</feature>
<evidence type="ECO:0000313" key="5">
    <source>
        <dbReference type="Proteomes" id="UP000030763"/>
    </source>
</evidence>
<dbReference type="VEuPathDB" id="ToxoDB:EMWEY_00023790"/>
<evidence type="ECO:0000256" key="1">
    <source>
        <dbReference type="SAM" id="MobiDB-lite"/>
    </source>
</evidence>
<feature type="compositionally biased region" description="Polar residues" evidence="1">
    <location>
        <begin position="169"/>
        <end position="178"/>
    </location>
</feature>